<dbReference type="OrthoDB" id="5863224at2759"/>
<dbReference type="eggNOG" id="ENOG502T2E8">
    <property type="taxonomic scope" value="Eukaryota"/>
</dbReference>
<dbReference type="GO" id="GO:0005762">
    <property type="term" value="C:mitochondrial large ribosomal subunit"/>
    <property type="evidence" value="ECO:0007669"/>
    <property type="project" value="InterPro"/>
</dbReference>
<accession>E3LN66</accession>
<dbReference type="OMA" id="YAPHIHP"/>
<dbReference type="KEGG" id="crq:GCK72_001695"/>
<sequence>MLSARIPLSSLRISCSAAFSSAAEFHDPIKDQAEALVARKPSEAKKGRVQSWRAPVYTAPHQHVFEQSPDFSFKDGRTVHVTSRKQLDYKLDQIRLAKKIVALLKETENVETIYKREQEARKSKEAEEIGRRPMAKGNKNID</sequence>
<dbReference type="Pfam" id="PF18699">
    <property type="entry name" value="MRPL52"/>
    <property type="match status" value="1"/>
</dbReference>
<dbReference type="AlphaFoldDB" id="E3LN66"/>
<proteinExistence type="predicted"/>
<protein>
    <submittedName>
        <fullName evidence="2">Uncharacterized protein</fullName>
    </submittedName>
</protein>
<dbReference type="Proteomes" id="UP000008281">
    <property type="component" value="Unassembled WGS sequence"/>
</dbReference>
<dbReference type="InterPro" id="IPR034596">
    <property type="entry name" value="Ribosomal_mL52"/>
</dbReference>
<evidence type="ECO:0000313" key="3">
    <source>
        <dbReference type="Proteomes" id="UP000008281"/>
    </source>
</evidence>
<feature type="compositionally biased region" description="Basic and acidic residues" evidence="1">
    <location>
        <begin position="116"/>
        <end position="131"/>
    </location>
</feature>
<gene>
    <name evidence="2" type="ORF">CRE_28582</name>
</gene>
<dbReference type="RefSeq" id="XP_003114670.2">
    <property type="nucleotide sequence ID" value="XM_003114622.2"/>
</dbReference>
<dbReference type="GO" id="GO:0032543">
    <property type="term" value="P:mitochondrial translation"/>
    <property type="evidence" value="ECO:0007669"/>
    <property type="project" value="InterPro"/>
</dbReference>
<dbReference type="GeneID" id="9817903"/>
<reference evidence="2" key="1">
    <citation type="submission" date="2007-07" db="EMBL/GenBank/DDBJ databases">
        <title>PCAP assembly of the Caenorhabditis remanei genome.</title>
        <authorList>
            <consortium name="The Caenorhabditis remanei Sequencing Consortium"/>
            <person name="Wilson R.K."/>
        </authorList>
    </citation>
    <scope>NUCLEOTIDE SEQUENCE [LARGE SCALE GENOMIC DNA]</scope>
    <source>
        <strain evidence="2">PB4641</strain>
    </source>
</reference>
<dbReference type="GO" id="GO:0003735">
    <property type="term" value="F:structural constituent of ribosome"/>
    <property type="evidence" value="ECO:0007669"/>
    <property type="project" value="InterPro"/>
</dbReference>
<name>E3LN66_CAERE</name>
<keyword evidence="3" id="KW-1185">Reference proteome</keyword>
<feature type="region of interest" description="Disordered" evidence="1">
    <location>
        <begin position="116"/>
        <end position="142"/>
    </location>
</feature>
<evidence type="ECO:0000256" key="1">
    <source>
        <dbReference type="SAM" id="MobiDB-lite"/>
    </source>
</evidence>
<evidence type="ECO:0000313" key="2">
    <source>
        <dbReference type="EMBL" id="EFP02805.1"/>
    </source>
</evidence>
<dbReference type="CTD" id="9817903"/>
<dbReference type="FunCoup" id="E3LN66">
    <property type="interactions" value="122"/>
</dbReference>
<dbReference type="HOGENOM" id="CLU_1846909_0_0_1"/>
<dbReference type="EMBL" id="DS268411">
    <property type="protein sequence ID" value="EFP02805.1"/>
    <property type="molecule type" value="Genomic_DNA"/>
</dbReference>
<organism evidence="3">
    <name type="scientific">Caenorhabditis remanei</name>
    <name type="common">Caenorhabditis vulgaris</name>
    <dbReference type="NCBI Taxonomy" id="31234"/>
    <lineage>
        <taxon>Eukaryota</taxon>
        <taxon>Metazoa</taxon>
        <taxon>Ecdysozoa</taxon>
        <taxon>Nematoda</taxon>
        <taxon>Chromadorea</taxon>
        <taxon>Rhabditida</taxon>
        <taxon>Rhabditina</taxon>
        <taxon>Rhabditomorpha</taxon>
        <taxon>Rhabditoidea</taxon>
        <taxon>Rhabditidae</taxon>
        <taxon>Peloderinae</taxon>
        <taxon>Caenorhabditis</taxon>
    </lineage>
</organism>
<dbReference type="InParanoid" id="E3LN66"/>